<dbReference type="InterPro" id="IPR051803">
    <property type="entry name" value="TA_system_RelE-like_toxin"/>
</dbReference>
<dbReference type="AlphaFoldDB" id="A0A380D9A6"/>
<gene>
    <name evidence="4" type="primary">parE1</name>
    <name evidence="4" type="ORF">NCTC11544_05897</name>
</gene>
<accession>A0A380D9A6</accession>
<dbReference type="InterPro" id="IPR035093">
    <property type="entry name" value="RelE/ParE_toxin_dom_sf"/>
</dbReference>
<dbReference type="EMBL" id="UGYN01000003">
    <property type="protein sequence ID" value="SUJ86149.1"/>
    <property type="molecule type" value="Genomic_DNA"/>
</dbReference>
<dbReference type="PIRSF" id="PIRSF029218">
    <property type="entry name" value="ParE"/>
    <property type="match status" value="1"/>
</dbReference>
<dbReference type="Gene3D" id="3.30.2310.20">
    <property type="entry name" value="RelE-like"/>
    <property type="match status" value="1"/>
</dbReference>
<reference evidence="4 5" key="1">
    <citation type="submission" date="2018-06" db="EMBL/GenBank/DDBJ databases">
        <authorList>
            <consortium name="Pathogen Informatics"/>
            <person name="Doyle S."/>
        </authorList>
    </citation>
    <scope>NUCLEOTIDE SEQUENCE [LARGE SCALE GENOMIC DNA]</scope>
    <source>
        <strain evidence="4 5">NCTC11544</strain>
    </source>
</reference>
<keyword evidence="2" id="KW-1277">Toxin-antitoxin system</keyword>
<dbReference type="Pfam" id="PF05016">
    <property type="entry name" value="ParE_toxin"/>
    <property type="match status" value="1"/>
</dbReference>
<evidence type="ECO:0000256" key="1">
    <source>
        <dbReference type="ARBA" id="ARBA00006226"/>
    </source>
</evidence>
<organism evidence="4 5">
    <name type="scientific">Serratia quinivorans</name>
    <dbReference type="NCBI Taxonomy" id="137545"/>
    <lineage>
        <taxon>Bacteria</taxon>
        <taxon>Pseudomonadati</taxon>
        <taxon>Pseudomonadota</taxon>
        <taxon>Gammaproteobacteria</taxon>
        <taxon>Enterobacterales</taxon>
        <taxon>Yersiniaceae</taxon>
        <taxon>Serratia</taxon>
    </lineage>
</organism>
<protein>
    <recommendedName>
        <fullName evidence="3">Toxin</fullName>
    </recommendedName>
</protein>
<evidence type="ECO:0000313" key="4">
    <source>
        <dbReference type="EMBL" id="SUJ86149.1"/>
    </source>
</evidence>
<comment type="similarity">
    <text evidence="1 3">Belongs to the RelE toxin family.</text>
</comment>
<evidence type="ECO:0000256" key="2">
    <source>
        <dbReference type="ARBA" id="ARBA00022649"/>
    </source>
</evidence>
<evidence type="ECO:0000313" key="5">
    <source>
        <dbReference type="Proteomes" id="UP000255529"/>
    </source>
</evidence>
<dbReference type="PANTHER" id="PTHR33755">
    <property type="entry name" value="TOXIN PARE1-RELATED"/>
    <property type="match status" value="1"/>
</dbReference>
<dbReference type="PANTHER" id="PTHR33755:SF3">
    <property type="entry name" value="TOXIN"/>
    <property type="match status" value="1"/>
</dbReference>
<dbReference type="InterPro" id="IPR007712">
    <property type="entry name" value="RelE/ParE_toxin"/>
</dbReference>
<evidence type="ECO:0000256" key="3">
    <source>
        <dbReference type="PIRNR" id="PIRNR029218"/>
    </source>
</evidence>
<dbReference type="Proteomes" id="UP000255529">
    <property type="component" value="Unassembled WGS sequence"/>
</dbReference>
<proteinExistence type="inferred from homology"/>
<sequence>MPIYKLSVLADEDIYHIVRYTLQHFGLTQAKRYHEELIKVFELLAQNAGLGAECHWVCQDMRRFQYKKHGIYIIKQGDEVLISRVLHQSMDIEALDFPT</sequence>
<dbReference type="InterPro" id="IPR028344">
    <property type="entry name" value="ParE1/4"/>
</dbReference>
<name>A0A380D9A6_9GAMM</name>